<feature type="region of interest" description="Disordered" evidence="1">
    <location>
        <begin position="77"/>
        <end position="100"/>
    </location>
</feature>
<evidence type="ECO:0000256" key="1">
    <source>
        <dbReference type="SAM" id="MobiDB-lite"/>
    </source>
</evidence>
<reference evidence="2" key="1">
    <citation type="submission" date="2021-11" db="EMBL/GenBank/DDBJ databases">
        <authorList>
            <person name="Herlambang A."/>
            <person name="Guo Y."/>
            <person name="Takashima Y."/>
            <person name="Nishizawa T."/>
        </authorList>
    </citation>
    <scope>NUCLEOTIDE SEQUENCE</scope>
    <source>
        <strain evidence="2">E1425</strain>
    </source>
</reference>
<reference evidence="2" key="2">
    <citation type="journal article" date="2022" name="Microbiol. Resour. Announc.">
        <title>Whole-Genome Sequence of Entomortierella parvispora E1425, a Mucoromycotan Fungus Associated with Burkholderiaceae-Related Endosymbiotic Bacteria.</title>
        <authorList>
            <person name="Herlambang A."/>
            <person name="Guo Y."/>
            <person name="Takashima Y."/>
            <person name="Narisawa K."/>
            <person name="Ohta H."/>
            <person name="Nishizawa T."/>
        </authorList>
    </citation>
    <scope>NUCLEOTIDE SEQUENCE</scope>
    <source>
        <strain evidence="2">E1425</strain>
    </source>
</reference>
<evidence type="ECO:0000313" key="2">
    <source>
        <dbReference type="EMBL" id="GJJ78919.1"/>
    </source>
</evidence>
<accession>A0A9P3HLE4</accession>
<sequence>MCNIDARAQLACVLRPTFSIQLCSTAAHSVLGKGVYLLQAQAPELLFLHPKNERMTVNAGQQESLSRLHQSSEAFVQDPNSTLYLPHPRQRRVRTKPDVV</sequence>
<proteinExistence type="predicted"/>
<evidence type="ECO:0000313" key="3">
    <source>
        <dbReference type="Proteomes" id="UP000827284"/>
    </source>
</evidence>
<comment type="caution">
    <text evidence="2">The sequence shown here is derived from an EMBL/GenBank/DDBJ whole genome shotgun (WGS) entry which is preliminary data.</text>
</comment>
<keyword evidence="3" id="KW-1185">Reference proteome</keyword>
<organism evidence="2 3">
    <name type="scientific">Entomortierella parvispora</name>
    <dbReference type="NCBI Taxonomy" id="205924"/>
    <lineage>
        <taxon>Eukaryota</taxon>
        <taxon>Fungi</taxon>
        <taxon>Fungi incertae sedis</taxon>
        <taxon>Mucoromycota</taxon>
        <taxon>Mortierellomycotina</taxon>
        <taxon>Mortierellomycetes</taxon>
        <taxon>Mortierellales</taxon>
        <taxon>Mortierellaceae</taxon>
        <taxon>Entomortierella</taxon>
    </lineage>
</organism>
<dbReference type="AlphaFoldDB" id="A0A9P3HLE4"/>
<dbReference type="EMBL" id="BQFW01000015">
    <property type="protein sequence ID" value="GJJ78919.1"/>
    <property type="molecule type" value="Genomic_DNA"/>
</dbReference>
<name>A0A9P3HLE4_9FUNG</name>
<dbReference type="Proteomes" id="UP000827284">
    <property type="component" value="Unassembled WGS sequence"/>
</dbReference>
<protein>
    <submittedName>
        <fullName evidence="2">Uncharacterized protein</fullName>
    </submittedName>
</protein>
<gene>
    <name evidence="2" type="ORF">EMPS_11278</name>
</gene>